<name>X0U567_9ZZZZ</name>
<dbReference type="PANTHER" id="PTHR42800:SF1">
    <property type="entry name" value="EXOINULINASE INUD (AFU_ORTHOLOGUE AFUA_5G00480)"/>
    <property type="match status" value="1"/>
</dbReference>
<dbReference type="GO" id="GO:0004575">
    <property type="term" value="F:sucrose alpha-glucosidase activity"/>
    <property type="evidence" value="ECO:0007669"/>
    <property type="project" value="TreeGrafter"/>
</dbReference>
<sequence>DHTLKPGENPLADVSGELFDIEMEVALGKASEFGLRLHETAISYAGGKINSIGRAAAAAPIDGLLSLRILVDRTSVETFVNDGEVSLTTAFVPKNLNTGLELYAKGAPVTIRRLRVTKLKSSWPKGAATMNREHKVIQPEQTGKLKAIRNIHVFDAS</sequence>
<feature type="domain" description="Glycosyl hydrolase family 32 C-terminal" evidence="1">
    <location>
        <begin position="10"/>
        <end position="117"/>
    </location>
</feature>
<feature type="non-terminal residue" evidence="2">
    <location>
        <position position="1"/>
    </location>
</feature>
<dbReference type="SUPFAM" id="SSF49899">
    <property type="entry name" value="Concanavalin A-like lectins/glucanases"/>
    <property type="match status" value="1"/>
</dbReference>
<dbReference type="InterPro" id="IPR013189">
    <property type="entry name" value="Glyco_hydro_32_C"/>
</dbReference>
<comment type="caution">
    <text evidence="2">The sequence shown here is derived from an EMBL/GenBank/DDBJ whole genome shotgun (WGS) entry which is preliminary data.</text>
</comment>
<proteinExistence type="predicted"/>
<dbReference type="Pfam" id="PF08244">
    <property type="entry name" value="Glyco_hydro_32C"/>
    <property type="match status" value="1"/>
</dbReference>
<dbReference type="InterPro" id="IPR013320">
    <property type="entry name" value="ConA-like_dom_sf"/>
</dbReference>
<dbReference type="PANTHER" id="PTHR42800">
    <property type="entry name" value="EXOINULINASE INUD (AFU_ORTHOLOGUE AFUA_5G00480)"/>
    <property type="match status" value="1"/>
</dbReference>
<evidence type="ECO:0000259" key="1">
    <source>
        <dbReference type="Pfam" id="PF08244"/>
    </source>
</evidence>
<reference evidence="2" key="1">
    <citation type="journal article" date="2014" name="Front. Microbiol.">
        <title>High frequency of phylogenetically diverse reductive dehalogenase-homologous genes in deep subseafloor sedimentary metagenomes.</title>
        <authorList>
            <person name="Kawai M."/>
            <person name="Futagami T."/>
            <person name="Toyoda A."/>
            <person name="Takaki Y."/>
            <person name="Nishi S."/>
            <person name="Hori S."/>
            <person name="Arai W."/>
            <person name="Tsubouchi T."/>
            <person name="Morono Y."/>
            <person name="Uchiyama I."/>
            <person name="Ito T."/>
            <person name="Fujiyama A."/>
            <person name="Inagaki F."/>
            <person name="Takami H."/>
        </authorList>
    </citation>
    <scope>NUCLEOTIDE SEQUENCE</scope>
    <source>
        <strain evidence="2">Expedition CK06-06</strain>
    </source>
</reference>
<protein>
    <recommendedName>
        <fullName evidence="1">Glycosyl hydrolase family 32 C-terminal domain-containing protein</fullName>
    </recommendedName>
</protein>
<dbReference type="Gene3D" id="2.60.120.560">
    <property type="entry name" value="Exo-inulinase, domain 1"/>
    <property type="match status" value="1"/>
</dbReference>
<dbReference type="AlphaFoldDB" id="X0U567"/>
<accession>X0U567</accession>
<gene>
    <name evidence="2" type="ORF">S01H1_43576</name>
</gene>
<dbReference type="GO" id="GO:0005987">
    <property type="term" value="P:sucrose catabolic process"/>
    <property type="evidence" value="ECO:0007669"/>
    <property type="project" value="TreeGrafter"/>
</dbReference>
<evidence type="ECO:0000313" key="2">
    <source>
        <dbReference type="EMBL" id="GAG00914.1"/>
    </source>
</evidence>
<dbReference type="GO" id="GO:0005737">
    <property type="term" value="C:cytoplasm"/>
    <property type="evidence" value="ECO:0007669"/>
    <property type="project" value="TreeGrafter"/>
</dbReference>
<dbReference type="EMBL" id="BARS01027764">
    <property type="protein sequence ID" value="GAG00914.1"/>
    <property type="molecule type" value="Genomic_DNA"/>
</dbReference>
<organism evidence="2">
    <name type="scientific">marine sediment metagenome</name>
    <dbReference type="NCBI Taxonomy" id="412755"/>
    <lineage>
        <taxon>unclassified sequences</taxon>
        <taxon>metagenomes</taxon>
        <taxon>ecological metagenomes</taxon>
    </lineage>
</organism>